<feature type="domain" description="Fibrinogen C-terminal" evidence="3">
    <location>
        <begin position="45"/>
        <end position="257"/>
    </location>
</feature>
<evidence type="ECO:0000259" key="2">
    <source>
        <dbReference type="PROSITE" id="PS50026"/>
    </source>
</evidence>
<dbReference type="SMART" id="SM00186">
    <property type="entry name" value="FBG"/>
    <property type="match status" value="1"/>
</dbReference>
<dbReference type="STRING" id="50429.A0A2B4RU64"/>
<dbReference type="SUPFAM" id="SSF56496">
    <property type="entry name" value="Fibrinogen C-terminal domain-like"/>
    <property type="match status" value="1"/>
</dbReference>
<evidence type="ECO:0000313" key="4">
    <source>
        <dbReference type="EMBL" id="PFX19772.1"/>
    </source>
</evidence>
<comment type="caution">
    <text evidence="1">Lacks conserved residue(s) required for the propagation of feature annotation.</text>
</comment>
<accession>A0A2B4RU64</accession>
<dbReference type="PROSITE" id="PS50026">
    <property type="entry name" value="EGF_3"/>
    <property type="match status" value="1"/>
</dbReference>
<dbReference type="Proteomes" id="UP000225706">
    <property type="component" value="Unassembled WGS sequence"/>
</dbReference>
<dbReference type="InterPro" id="IPR000742">
    <property type="entry name" value="EGF"/>
</dbReference>
<dbReference type="InterPro" id="IPR014716">
    <property type="entry name" value="Fibrinogen_a/b/g_C_1"/>
</dbReference>
<dbReference type="PANTHER" id="PTHR19143">
    <property type="entry name" value="FIBRINOGEN/TENASCIN/ANGIOPOEITIN"/>
    <property type="match status" value="1"/>
</dbReference>
<dbReference type="EMBL" id="LSMT01000345">
    <property type="protein sequence ID" value="PFX19772.1"/>
    <property type="molecule type" value="Genomic_DNA"/>
</dbReference>
<dbReference type="CDD" id="cd00054">
    <property type="entry name" value="EGF_CA"/>
    <property type="match status" value="1"/>
</dbReference>
<proteinExistence type="predicted"/>
<name>A0A2B4RU64_STYPI</name>
<organism evidence="4 5">
    <name type="scientific">Stylophora pistillata</name>
    <name type="common">Smooth cauliflower coral</name>
    <dbReference type="NCBI Taxonomy" id="50429"/>
    <lineage>
        <taxon>Eukaryota</taxon>
        <taxon>Metazoa</taxon>
        <taxon>Cnidaria</taxon>
        <taxon>Anthozoa</taxon>
        <taxon>Hexacorallia</taxon>
        <taxon>Scleractinia</taxon>
        <taxon>Astrocoeniina</taxon>
        <taxon>Pocilloporidae</taxon>
        <taxon>Stylophora</taxon>
    </lineage>
</organism>
<dbReference type="InterPro" id="IPR002181">
    <property type="entry name" value="Fibrinogen_a/b/g_C_dom"/>
</dbReference>
<comment type="caution">
    <text evidence="4">The sequence shown here is derived from an EMBL/GenBank/DDBJ whole genome shotgun (WGS) entry which is preliminary data.</text>
</comment>
<dbReference type="Pfam" id="PF00147">
    <property type="entry name" value="Fibrinogen_C"/>
    <property type="match status" value="1"/>
</dbReference>
<keyword evidence="1" id="KW-1015">Disulfide bond</keyword>
<feature type="disulfide bond" evidence="1">
    <location>
        <begin position="37"/>
        <end position="46"/>
    </location>
</feature>
<gene>
    <name evidence="4" type="primary">ANGPTL7</name>
    <name evidence="4" type="ORF">AWC38_SpisGene15804</name>
</gene>
<dbReference type="SUPFAM" id="SSF57196">
    <property type="entry name" value="EGF/Laminin"/>
    <property type="match status" value="1"/>
</dbReference>
<dbReference type="PANTHER" id="PTHR19143:SF444">
    <property type="entry name" value="PROTEIN SCABROUS"/>
    <property type="match status" value="1"/>
</dbReference>
<evidence type="ECO:0000259" key="3">
    <source>
        <dbReference type="PROSITE" id="PS51406"/>
    </source>
</evidence>
<dbReference type="AlphaFoldDB" id="A0A2B4RU64"/>
<dbReference type="InterPro" id="IPR036056">
    <property type="entry name" value="Fibrinogen-like_C"/>
</dbReference>
<keyword evidence="5" id="KW-1185">Reference proteome</keyword>
<evidence type="ECO:0000256" key="1">
    <source>
        <dbReference type="PROSITE-ProRule" id="PRU00076"/>
    </source>
</evidence>
<feature type="domain" description="EGF-like" evidence="2">
    <location>
        <begin position="9"/>
        <end position="47"/>
    </location>
</feature>
<reference evidence="5" key="1">
    <citation type="journal article" date="2017" name="bioRxiv">
        <title>Comparative analysis of the genomes of Stylophora pistillata and Acropora digitifera provides evidence for extensive differences between species of corals.</title>
        <authorList>
            <person name="Voolstra C.R."/>
            <person name="Li Y."/>
            <person name="Liew Y.J."/>
            <person name="Baumgarten S."/>
            <person name="Zoccola D."/>
            <person name="Flot J.-F."/>
            <person name="Tambutte S."/>
            <person name="Allemand D."/>
            <person name="Aranda M."/>
        </authorList>
    </citation>
    <scope>NUCLEOTIDE SEQUENCE [LARGE SCALE GENOMIC DNA]</scope>
</reference>
<dbReference type="PROSITE" id="PS00022">
    <property type="entry name" value="EGF_1"/>
    <property type="match status" value="1"/>
</dbReference>
<protein>
    <submittedName>
        <fullName evidence="4">Angiopoietin-related protein 7</fullName>
    </submittedName>
</protein>
<feature type="disulfide bond" evidence="1">
    <location>
        <begin position="18"/>
        <end position="35"/>
    </location>
</feature>
<dbReference type="NCBIfam" id="NF040941">
    <property type="entry name" value="GGGWT_bact"/>
    <property type="match status" value="1"/>
</dbReference>
<dbReference type="OrthoDB" id="6145874at2759"/>
<dbReference type="GO" id="GO:0005615">
    <property type="term" value="C:extracellular space"/>
    <property type="evidence" value="ECO:0007669"/>
    <property type="project" value="TreeGrafter"/>
</dbReference>
<evidence type="ECO:0000313" key="5">
    <source>
        <dbReference type="Proteomes" id="UP000225706"/>
    </source>
</evidence>
<dbReference type="CDD" id="cd00087">
    <property type="entry name" value="FReD"/>
    <property type="match status" value="1"/>
</dbReference>
<sequence>MLVYIVHQRSLGCAKYSCYNGGTCLDTCRGDMFYCQCTNLFRGKQCERLKARNCKELHDLGVKSTGVQRVAPDNQVYCDQTTDGGGWLIVQRRNSPFGVLFSKNWSDYEAGFGSLFGSFWIGNQDLSRLTKSPVQLRIELKASTGAQGYAVYGNFSISGSSDNYRLSVGKYVTGTIGNAIHGDTNNAFVEDGMQFSTGDRDNDGNDLANCAIVSSLSGWWLNNCGRANLNSNPPQWDEWKFHDTSINYTEMKIRPMK</sequence>
<dbReference type="Gene3D" id="3.90.215.10">
    <property type="entry name" value="Gamma Fibrinogen, chain A, domain 1"/>
    <property type="match status" value="1"/>
</dbReference>
<dbReference type="Gene3D" id="2.10.25.10">
    <property type="entry name" value="Laminin"/>
    <property type="match status" value="1"/>
</dbReference>
<dbReference type="PROSITE" id="PS51406">
    <property type="entry name" value="FIBRINOGEN_C_2"/>
    <property type="match status" value="1"/>
</dbReference>
<keyword evidence="1" id="KW-0245">EGF-like domain</keyword>
<dbReference type="InterPro" id="IPR050373">
    <property type="entry name" value="Fibrinogen_C-term_domain"/>
</dbReference>